<evidence type="ECO:0000313" key="2">
    <source>
        <dbReference type="Proteomes" id="UP000238655"/>
    </source>
</evidence>
<dbReference type="Proteomes" id="UP000238655">
    <property type="component" value="Chromosome 1"/>
</dbReference>
<comment type="caution">
    <text evidence="1">The sequence shown here is derived from an EMBL/GenBank/DDBJ whole genome shotgun (WGS) entry which is preliminary data.</text>
</comment>
<dbReference type="EMBL" id="PQVP01000002">
    <property type="protein sequence ID" value="POZ84854.1"/>
    <property type="molecule type" value="Genomic_DNA"/>
</dbReference>
<name>A0A2S5E0J8_9BURK</name>
<evidence type="ECO:0000313" key="1">
    <source>
        <dbReference type="EMBL" id="POZ84854.1"/>
    </source>
</evidence>
<accession>A0A2S5E0J8</accession>
<evidence type="ECO:0008006" key="3">
    <source>
        <dbReference type="Google" id="ProtNLM"/>
    </source>
</evidence>
<proteinExistence type="predicted"/>
<protein>
    <recommendedName>
        <fullName evidence="3">GIY-YIG domain-containing protein</fullName>
    </recommendedName>
</protein>
<reference evidence="1 2" key="1">
    <citation type="submission" date="2018-01" db="EMBL/GenBank/DDBJ databases">
        <title>Successful Treatment of Persistent Burkholderia cepacia Bacteremia with Ceftazidime-Avibactam.</title>
        <authorList>
            <person name="Tamma P."/>
            <person name="Fan Y."/>
            <person name="Bergman Y."/>
            <person name="Sick-Samuels A."/>
            <person name="Hsu A."/>
            <person name="Timp W."/>
            <person name="Simner P."/>
        </authorList>
    </citation>
    <scope>NUCLEOTIDE SEQUENCE [LARGE SCALE GENOMIC DNA]</scope>
    <source>
        <strain evidence="1 2">170816</strain>
    </source>
</reference>
<organism evidence="1 2">
    <name type="scientific">Burkholderia contaminans</name>
    <dbReference type="NCBI Taxonomy" id="488447"/>
    <lineage>
        <taxon>Bacteria</taxon>
        <taxon>Pseudomonadati</taxon>
        <taxon>Pseudomonadota</taxon>
        <taxon>Betaproteobacteria</taxon>
        <taxon>Burkholderiales</taxon>
        <taxon>Burkholderiaceae</taxon>
        <taxon>Burkholderia</taxon>
        <taxon>Burkholderia cepacia complex</taxon>
    </lineage>
</organism>
<sequence length="163" mass="18683">MRIEWVGRYKLSFDCNQFAVECPLGTDKFSGLATSRLPKLYIVSVDDRPIYVGITKQSVRNRLRLGWSASGENGYHGYAWRHELSAACLDIWCHRDPPESDPCLDIETIEAEVVYLVRQAGQWPKFQTEIHFHPSSADHRRWASTIAERYVLKSTAPLSPMVD</sequence>
<gene>
    <name evidence="1" type="ORF">C3743_23155</name>
</gene>
<dbReference type="AlphaFoldDB" id="A0A2S5E0J8"/>